<accession>A0ABD2IEE5</accession>
<sequence>MIIVRSPKNTRQRTVNLGVQPLSGDTDQQRGQQIVENPVNLAANPNANEGNRRNSVSSANTSVLDQNEIRRRLKMTQNANNAADGRNGQQQVHREEVLLNDHGNNLLANANLGENVEKSFVQPLVNDQPQQIQQNFEKNCGKT</sequence>
<feature type="compositionally biased region" description="Polar residues" evidence="1">
    <location>
        <begin position="53"/>
        <end position="65"/>
    </location>
</feature>
<feature type="region of interest" description="Disordered" evidence="1">
    <location>
        <begin position="42"/>
        <end position="70"/>
    </location>
</feature>
<evidence type="ECO:0000256" key="1">
    <source>
        <dbReference type="SAM" id="MobiDB-lite"/>
    </source>
</evidence>
<dbReference type="Proteomes" id="UP001620626">
    <property type="component" value="Unassembled WGS sequence"/>
</dbReference>
<keyword evidence="3" id="KW-1185">Reference proteome</keyword>
<dbReference type="EMBL" id="JBICBT010001224">
    <property type="protein sequence ID" value="KAL3077683.1"/>
    <property type="molecule type" value="Genomic_DNA"/>
</dbReference>
<dbReference type="AlphaFoldDB" id="A0ABD2IEE5"/>
<organism evidence="2 3">
    <name type="scientific">Heterodera trifolii</name>
    <dbReference type="NCBI Taxonomy" id="157864"/>
    <lineage>
        <taxon>Eukaryota</taxon>
        <taxon>Metazoa</taxon>
        <taxon>Ecdysozoa</taxon>
        <taxon>Nematoda</taxon>
        <taxon>Chromadorea</taxon>
        <taxon>Rhabditida</taxon>
        <taxon>Tylenchina</taxon>
        <taxon>Tylenchomorpha</taxon>
        <taxon>Tylenchoidea</taxon>
        <taxon>Heteroderidae</taxon>
        <taxon>Heteroderinae</taxon>
        <taxon>Heterodera</taxon>
    </lineage>
</organism>
<comment type="caution">
    <text evidence="2">The sequence shown here is derived from an EMBL/GenBank/DDBJ whole genome shotgun (WGS) entry which is preliminary data.</text>
</comment>
<proteinExistence type="predicted"/>
<gene>
    <name evidence="2" type="ORF">niasHT_037442</name>
</gene>
<evidence type="ECO:0000313" key="3">
    <source>
        <dbReference type="Proteomes" id="UP001620626"/>
    </source>
</evidence>
<evidence type="ECO:0000313" key="2">
    <source>
        <dbReference type="EMBL" id="KAL3077683.1"/>
    </source>
</evidence>
<name>A0ABD2IEE5_9BILA</name>
<protein>
    <submittedName>
        <fullName evidence="2">Uncharacterized protein</fullName>
    </submittedName>
</protein>
<reference evidence="2 3" key="1">
    <citation type="submission" date="2024-10" db="EMBL/GenBank/DDBJ databases">
        <authorList>
            <person name="Kim D."/>
        </authorList>
    </citation>
    <scope>NUCLEOTIDE SEQUENCE [LARGE SCALE GENOMIC DNA]</scope>
    <source>
        <strain evidence="2">BH-2024</strain>
    </source>
</reference>